<gene>
    <name evidence="5" type="ORF">Clacol_000353</name>
</gene>
<dbReference type="PANTHER" id="PTHR13200">
    <property type="entry name" value="EEF1A LYSINE METHYLTRANSFERASE 1"/>
    <property type="match status" value="1"/>
</dbReference>
<dbReference type="InterPro" id="IPR002052">
    <property type="entry name" value="DNA_methylase_N6_adenine_CS"/>
</dbReference>
<keyword evidence="2" id="KW-0963">Cytoplasm</keyword>
<dbReference type="Pfam" id="PF10237">
    <property type="entry name" value="N6-adenineMlase"/>
    <property type="match status" value="1"/>
</dbReference>
<proteinExistence type="predicted"/>
<dbReference type="GO" id="GO:0005737">
    <property type="term" value="C:cytoplasm"/>
    <property type="evidence" value="ECO:0007669"/>
    <property type="project" value="UniProtKB-SubCell"/>
</dbReference>
<evidence type="ECO:0000256" key="3">
    <source>
        <dbReference type="ARBA" id="ARBA00022603"/>
    </source>
</evidence>
<comment type="caution">
    <text evidence="5">The sequence shown here is derived from an EMBL/GenBank/DDBJ whole genome shotgun (WGS) entry which is preliminary data.</text>
</comment>
<dbReference type="InterPro" id="IPR019369">
    <property type="entry name" value="Efm5/EEF1AKMT1"/>
</dbReference>
<dbReference type="InterPro" id="IPR041370">
    <property type="entry name" value="Mlase_EEF1AKMT1/ZCCHC4"/>
</dbReference>
<dbReference type="GO" id="GO:0016279">
    <property type="term" value="F:protein-lysine N-methyltransferase activity"/>
    <property type="evidence" value="ECO:0007669"/>
    <property type="project" value="InterPro"/>
</dbReference>
<dbReference type="GO" id="GO:0003676">
    <property type="term" value="F:nucleic acid binding"/>
    <property type="evidence" value="ECO:0007669"/>
    <property type="project" value="InterPro"/>
</dbReference>
<evidence type="ECO:0000313" key="5">
    <source>
        <dbReference type="EMBL" id="GJJ06164.1"/>
    </source>
</evidence>
<evidence type="ECO:0000256" key="2">
    <source>
        <dbReference type="ARBA" id="ARBA00022490"/>
    </source>
</evidence>
<sequence length="288" mass="32289">MNAENDEDEYDDILTLPSSTLAALNCFFEEQSAAQQAFAELSARSYGVMIDETESGLEFDNDSDVDTKPEVENVSKRLKGKGILVSLKDALSVLFRNLDGDLTRACLAFREDWQLSQFWYTEDTARRLTDAILGLSKPTSLIAFQRALRTQEVRLFEYDTRFSVLARDDFVHYDLNEPLSFPSTSKNNLYQSQDIVVVDPPFHDEASQRKLATTVKYILRPESGCIALLTGTSLAPHIDDIYRDLPKLSRRNFVIKHDGTGSLATPYACWVGGTTPDSDESGFGEPET</sequence>
<keyword evidence="4" id="KW-0808">Transferase</keyword>
<comment type="subcellular location">
    <subcellularLocation>
        <location evidence="1">Cytoplasm</location>
    </subcellularLocation>
</comment>
<keyword evidence="3" id="KW-0489">Methyltransferase</keyword>
<reference evidence="5" key="1">
    <citation type="submission" date="2021-10" db="EMBL/GenBank/DDBJ databases">
        <title>De novo Genome Assembly of Clathrus columnatus (Basidiomycota, Fungi) Using Illumina and Nanopore Sequence Data.</title>
        <authorList>
            <person name="Ogiso-Tanaka E."/>
            <person name="Itagaki H."/>
            <person name="Hosoya T."/>
            <person name="Hosaka K."/>
        </authorList>
    </citation>
    <scope>NUCLEOTIDE SEQUENCE</scope>
    <source>
        <strain evidence="5">MO-923</strain>
    </source>
</reference>
<evidence type="ECO:0000256" key="1">
    <source>
        <dbReference type="ARBA" id="ARBA00004496"/>
    </source>
</evidence>
<evidence type="ECO:0000256" key="4">
    <source>
        <dbReference type="ARBA" id="ARBA00022679"/>
    </source>
</evidence>
<accession>A0AAV4ZWH1</accession>
<dbReference type="PANTHER" id="PTHR13200:SF0">
    <property type="entry name" value="EEF1A LYSINE METHYLTRANSFERASE 1"/>
    <property type="match status" value="1"/>
</dbReference>
<keyword evidence="6" id="KW-1185">Reference proteome</keyword>
<dbReference type="EMBL" id="BPWL01000001">
    <property type="protein sequence ID" value="GJJ06164.1"/>
    <property type="molecule type" value="Genomic_DNA"/>
</dbReference>
<dbReference type="AlphaFoldDB" id="A0AAV4ZWH1"/>
<dbReference type="GO" id="GO:0032259">
    <property type="term" value="P:methylation"/>
    <property type="evidence" value="ECO:0007669"/>
    <property type="project" value="UniProtKB-KW"/>
</dbReference>
<organism evidence="5 6">
    <name type="scientific">Clathrus columnatus</name>
    <dbReference type="NCBI Taxonomy" id="1419009"/>
    <lineage>
        <taxon>Eukaryota</taxon>
        <taxon>Fungi</taxon>
        <taxon>Dikarya</taxon>
        <taxon>Basidiomycota</taxon>
        <taxon>Agaricomycotina</taxon>
        <taxon>Agaricomycetes</taxon>
        <taxon>Phallomycetidae</taxon>
        <taxon>Phallales</taxon>
        <taxon>Clathraceae</taxon>
        <taxon>Clathrus</taxon>
    </lineage>
</organism>
<protein>
    <submittedName>
        <fullName evidence="5">Uncharacterized protein</fullName>
    </submittedName>
</protein>
<dbReference type="Proteomes" id="UP001050691">
    <property type="component" value="Unassembled WGS sequence"/>
</dbReference>
<name>A0AAV4ZWH1_9AGAM</name>
<dbReference type="PROSITE" id="PS00092">
    <property type="entry name" value="N6_MTASE"/>
    <property type="match status" value="1"/>
</dbReference>
<evidence type="ECO:0000313" key="6">
    <source>
        <dbReference type="Proteomes" id="UP001050691"/>
    </source>
</evidence>